<protein>
    <submittedName>
        <fullName evidence="1">Uncharacterized protein</fullName>
    </submittedName>
</protein>
<dbReference type="OrthoDB" id="120192at2157"/>
<dbReference type="AlphaFoldDB" id="D5VTX8"/>
<organism evidence="1 2">
    <name type="scientific">Methanocaldococcus infernus (strain DSM 11812 / JCM 15783 / ME)</name>
    <dbReference type="NCBI Taxonomy" id="573063"/>
    <lineage>
        <taxon>Archaea</taxon>
        <taxon>Methanobacteriati</taxon>
        <taxon>Methanobacteriota</taxon>
        <taxon>Methanomada group</taxon>
        <taxon>Methanococci</taxon>
        <taxon>Methanococcales</taxon>
        <taxon>Methanocaldococcaceae</taxon>
        <taxon>Methanocaldococcus</taxon>
    </lineage>
</organism>
<keyword evidence="2" id="KW-1185">Reference proteome</keyword>
<name>D5VTX8_METIM</name>
<gene>
    <name evidence="1" type="ordered locus">Metin_1381</name>
</gene>
<dbReference type="InterPro" id="IPR014514">
    <property type="entry name" value="UCP021940"/>
</dbReference>
<dbReference type="KEGG" id="mif:Metin_1381"/>
<evidence type="ECO:0000313" key="2">
    <source>
        <dbReference type="Proteomes" id="UP000002061"/>
    </source>
</evidence>
<dbReference type="RefSeq" id="WP_013100776.1">
    <property type="nucleotide sequence ID" value="NC_014122.1"/>
</dbReference>
<dbReference type="STRING" id="573063.Metin_1381"/>
<reference evidence="1" key="1">
    <citation type="submission" date="2010-04" db="EMBL/GenBank/DDBJ databases">
        <title>Complete sequence of Methanocaldococcus infernus ME.</title>
        <authorList>
            <consortium name="US DOE Joint Genome Institute"/>
            <person name="Lucas S."/>
            <person name="Copeland A."/>
            <person name="Lapidus A."/>
            <person name="Cheng J.-F."/>
            <person name="Bruce D."/>
            <person name="Goodwin L."/>
            <person name="Pitluck S."/>
            <person name="Munk A.C."/>
            <person name="Detter J.C."/>
            <person name="Han C."/>
            <person name="Tapia R."/>
            <person name="Land M."/>
            <person name="Hauser L."/>
            <person name="Kyrpides N."/>
            <person name="Mikhailova N."/>
            <person name="Sieprawska-Lupa M."/>
            <person name="Whitman W.B."/>
            <person name="Woyke T."/>
        </authorList>
    </citation>
    <scope>NUCLEOTIDE SEQUENCE [LARGE SCALE GENOMIC DNA]</scope>
    <source>
        <strain evidence="1">ME</strain>
    </source>
</reference>
<dbReference type="eggNOG" id="arCOG05010">
    <property type="taxonomic scope" value="Archaea"/>
</dbReference>
<dbReference type="HOGENOM" id="CLU_143941_0_0_2"/>
<dbReference type="Pfam" id="PF09974">
    <property type="entry name" value="DUF2209"/>
    <property type="match status" value="1"/>
</dbReference>
<evidence type="ECO:0000313" key="1">
    <source>
        <dbReference type="EMBL" id="ADG14031.1"/>
    </source>
</evidence>
<dbReference type="PIRSF" id="PIRSF021940">
    <property type="entry name" value="UCP021940"/>
    <property type="match status" value="1"/>
</dbReference>
<sequence length="127" mass="14993">MKVLAIDISGRHNIGNRYLRVYAGILLEILADRIVHVEKIDVMVKEEKSQKVRDILRELKEFINKFEDFEYVLCERGEFFNLSKDVVEGVLRKKVIFPKTRGELEAINIAHHISYSFRKFLLENLDK</sequence>
<dbReference type="Proteomes" id="UP000002061">
    <property type="component" value="Chromosome"/>
</dbReference>
<proteinExistence type="predicted"/>
<accession>D5VTX8</accession>
<dbReference type="EMBL" id="CP002009">
    <property type="protein sequence ID" value="ADG14031.1"/>
    <property type="molecule type" value="Genomic_DNA"/>
</dbReference>
<dbReference type="GeneID" id="9132413"/>